<dbReference type="EMBL" id="NHYD01003354">
    <property type="protein sequence ID" value="PPQ79989.1"/>
    <property type="molecule type" value="Genomic_DNA"/>
</dbReference>
<protein>
    <submittedName>
        <fullName evidence="1">Uncharacterized protein</fullName>
    </submittedName>
</protein>
<evidence type="ECO:0000313" key="2">
    <source>
        <dbReference type="Proteomes" id="UP000283269"/>
    </source>
</evidence>
<gene>
    <name evidence="1" type="ORF">CVT25_003049</name>
</gene>
<dbReference type="Proteomes" id="UP000283269">
    <property type="component" value="Unassembled WGS sequence"/>
</dbReference>
<dbReference type="AlphaFoldDB" id="A0A409WNA6"/>
<reference evidence="1 2" key="1">
    <citation type="journal article" date="2018" name="Evol. Lett.">
        <title>Horizontal gene cluster transfer increased hallucinogenic mushroom diversity.</title>
        <authorList>
            <person name="Reynolds H.T."/>
            <person name="Vijayakumar V."/>
            <person name="Gluck-Thaler E."/>
            <person name="Korotkin H.B."/>
            <person name="Matheny P.B."/>
            <person name="Slot J.C."/>
        </authorList>
    </citation>
    <scope>NUCLEOTIDE SEQUENCE [LARGE SCALE GENOMIC DNA]</scope>
    <source>
        <strain evidence="1 2">2631</strain>
    </source>
</reference>
<dbReference type="InParanoid" id="A0A409WNA6"/>
<organism evidence="1 2">
    <name type="scientific">Psilocybe cyanescens</name>
    <dbReference type="NCBI Taxonomy" id="93625"/>
    <lineage>
        <taxon>Eukaryota</taxon>
        <taxon>Fungi</taxon>
        <taxon>Dikarya</taxon>
        <taxon>Basidiomycota</taxon>
        <taxon>Agaricomycotina</taxon>
        <taxon>Agaricomycetes</taxon>
        <taxon>Agaricomycetidae</taxon>
        <taxon>Agaricales</taxon>
        <taxon>Agaricineae</taxon>
        <taxon>Strophariaceae</taxon>
        <taxon>Psilocybe</taxon>
    </lineage>
</organism>
<name>A0A409WNA6_PSICY</name>
<comment type="caution">
    <text evidence="1">The sequence shown here is derived from an EMBL/GenBank/DDBJ whole genome shotgun (WGS) entry which is preliminary data.</text>
</comment>
<keyword evidence="2" id="KW-1185">Reference proteome</keyword>
<sequence>MYFSEMHYMPSENDQRQSTELQELNRIHHYDAAERWRGILNNVRSDCKNVKNIFPPRPLIFDYGFHYELHVYQEAVQIPHMYPDERKVAAGDDDSLGCQKSSVSQIGQLLDFPPFLDARLILKDF</sequence>
<accession>A0A409WNA6</accession>
<proteinExistence type="predicted"/>
<evidence type="ECO:0000313" key="1">
    <source>
        <dbReference type="EMBL" id="PPQ79989.1"/>
    </source>
</evidence>